<proteinExistence type="predicted"/>
<gene>
    <name evidence="2" type="ORF">N4264_00615</name>
</gene>
<sequence length="192" mass="21179">MTIAQSLVMAVTSLLAAADVPTSSAGCLQTHETVLLETLKTSSCLVPADPAAKDDPPIAIAVRQTLTNVSSRPIEVQLNGHPAARFSIAVYAGSDHVSKLYAPREDSGETDGPLFTFHHLAPGESYEMTYRFTDHLTEAVREGPVYSVALNEGYVYRTMDEPQGKAYLTRKEERQRKQIAPETGWFWNVRLR</sequence>
<feature type="chain" id="PRO_5046800847" description="Secreted protein" evidence="1">
    <location>
        <begin position="18"/>
        <end position="192"/>
    </location>
</feature>
<name>A0ABY6BEB7_9GAMM</name>
<protein>
    <recommendedName>
        <fullName evidence="4">Secreted protein</fullName>
    </recommendedName>
</protein>
<dbReference type="RefSeq" id="WP_261695151.1">
    <property type="nucleotide sequence ID" value="NZ_CP104694.1"/>
</dbReference>
<reference evidence="2" key="1">
    <citation type="submission" date="2022-09" db="EMBL/GenBank/DDBJ databases">
        <title>Tahibacter sp. nov., isolated from a fresh water.</title>
        <authorList>
            <person name="Baek J.H."/>
            <person name="Lee J.K."/>
            <person name="Kim J.M."/>
            <person name="Jeon C.O."/>
        </authorList>
    </citation>
    <scope>NUCLEOTIDE SEQUENCE</scope>
    <source>
        <strain evidence="2">W38</strain>
    </source>
</reference>
<keyword evidence="3" id="KW-1185">Reference proteome</keyword>
<keyword evidence="1" id="KW-0732">Signal</keyword>
<accession>A0ABY6BEB7</accession>
<organism evidence="2 3">
    <name type="scientific">Tahibacter amnicola</name>
    <dbReference type="NCBI Taxonomy" id="2976241"/>
    <lineage>
        <taxon>Bacteria</taxon>
        <taxon>Pseudomonadati</taxon>
        <taxon>Pseudomonadota</taxon>
        <taxon>Gammaproteobacteria</taxon>
        <taxon>Lysobacterales</taxon>
        <taxon>Rhodanobacteraceae</taxon>
        <taxon>Tahibacter</taxon>
    </lineage>
</organism>
<feature type="signal peptide" evidence="1">
    <location>
        <begin position="1"/>
        <end position="17"/>
    </location>
</feature>
<dbReference type="EMBL" id="CP104694">
    <property type="protein sequence ID" value="UXI68189.1"/>
    <property type="molecule type" value="Genomic_DNA"/>
</dbReference>
<evidence type="ECO:0008006" key="4">
    <source>
        <dbReference type="Google" id="ProtNLM"/>
    </source>
</evidence>
<evidence type="ECO:0000313" key="2">
    <source>
        <dbReference type="EMBL" id="UXI68189.1"/>
    </source>
</evidence>
<evidence type="ECO:0000313" key="3">
    <source>
        <dbReference type="Proteomes" id="UP001064632"/>
    </source>
</evidence>
<evidence type="ECO:0000256" key="1">
    <source>
        <dbReference type="SAM" id="SignalP"/>
    </source>
</evidence>
<dbReference type="Proteomes" id="UP001064632">
    <property type="component" value="Chromosome"/>
</dbReference>